<comment type="cofactor">
    <cofactor evidence="7">
        <name>Zn(2+)</name>
        <dbReference type="ChEBI" id="CHEBI:29105"/>
    </cofactor>
    <text evidence="7">Binds 1 zinc ion.</text>
</comment>
<dbReference type="HAMAP" id="MF_00009">
    <property type="entry name" value="Endoribonucl_YbeY"/>
    <property type="match status" value="1"/>
</dbReference>
<dbReference type="InterPro" id="IPR023091">
    <property type="entry name" value="MetalPrtase_cat_dom_sf_prd"/>
</dbReference>
<evidence type="ECO:0000256" key="3">
    <source>
        <dbReference type="ARBA" id="ARBA00022723"/>
    </source>
</evidence>
<accession>A0ABS9UMV6</accession>
<comment type="caution">
    <text evidence="8">The sequence shown here is derived from an EMBL/GenBank/DDBJ whole genome shotgun (WGS) entry which is preliminary data.</text>
</comment>
<name>A0ABS9UMV6_9BACT</name>
<keyword evidence="7" id="KW-0963">Cytoplasm</keyword>
<dbReference type="RefSeq" id="WP_241274267.1">
    <property type="nucleotide sequence ID" value="NZ_JAKZGS010000004.1"/>
</dbReference>
<keyword evidence="2 7" id="KW-0540">Nuclease</keyword>
<organism evidence="8 9">
    <name type="scientific">Belliella calami</name>
    <dbReference type="NCBI Taxonomy" id="2923436"/>
    <lineage>
        <taxon>Bacteria</taxon>
        <taxon>Pseudomonadati</taxon>
        <taxon>Bacteroidota</taxon>
        <taxon>Cytophagia</taxon>
        <taxon>Cytophagales</taxon>
        <taxon>Cyclobacteriaceae</taxon>
        <taxon>Belliella</taxon>
    </lineage>
</organism>
<evidence type="ECO:0000256" key="4">
    <source>
        <dbReference type="ARBA" id="ARBA00022759"/>
    </source>
</evidence>
<gene>
    <name evidence="7 8" type="primary">ybeY</name>
    <name evidence="8" type="ORF">MM236_07140</name>
</gene>
<proteinExistence type="inferred from homology"/>
<evidence type="ECO:0000256" key="7">
    <source>
        <dbReference type="HAMAP-Rule" id="MF_00009"/>
    </source>
</evidence>
<feature type="binding site" evidence="7">
    <location>
        <position position="108"/>
    </location>
    <ligand>
        <name>Zn(2+)</name>
        <dbReference type="ChEBI" id="CHEBI:29105"/>
        <note>catalytic</note>
    </ligand>
</feature>
<dbReference type="PANTHER" id="PTHR46986:SF1">
    <property type="entry name" value="ENDORIBONUCLEASE YBEY, CHLOROPLASTIC"/>
    <property type="match status" value="1"/>
</dbReference>
<comment type="similarity">
    <text evidence="1 7">Belongs to the endoribonuclease YbeY family.</text>
</comment>
<dbReference type="Proteomes" id="UP001165488">
    <property type="component" value="Unassembled WGS sequence"/>
</dbReference>
<reference evidence="8" key="1">
    <citation type="submission" date="2022-03" db="EMBL/GenBank/DDBJ databases">
        <title>De novo assembled genomes of Belliella spp. (Cyclobacteriaceae) strains.</title>
        <authorList>
            <person name="Szabo A."/>
            <person name="Korponai K."/>
            <person name="Felfoldi T."/>
        </authorList>
    </citation>
    <scope>NUCLEOTIDE SEQUENCE</scope>
    <source>
        <strain evidence="8">DSM 107340</strain>
    </source>
</reference>
<sequence length="141" mass="16796">MAIQFFDEDSGFDLKNKILHKNWLKEIARLDGFKVGELTYIFCSDEYLYNINLEYLNHNTYTDIITFDNSEEERIIEGDIFISIERVKDNALKENTEFDKELLRVMSHGILHLLGYKDKTEKEIKLMREMENKSISLFKKT</sequence>
<keyword evidence="4 7" id="KW-0255">Endonuclease</keyword>
<comment type="subcellular location">
    <subcellularLocation>
        <location evidence="7">Cytoplasm</location>
    </subcellularLocation>
</comment>
<dbReference type="SUPFAM" id="SSF55486">
    <property type="entry name" value="Metalloproteases ('zincins'), catalytic domain"/>
    <property type="match status" value="1"/>
</dbReference>
<dbReference type="EC" id="3.1.-.-" evidence="7"/>
<dbReference type="NCBIfam" id="TIGR00043">
    <property type="entry name" value="rRNA maturation RNase YbeY"/>
    <property type="match status" value="1"/>
</dbReference>
<dbReference type="EMBL" id="JAKZGS010000004">
    <property type="protein sequence ID" value="MCH7397755.1"/>
    <property type="molecule type" value="Genomic_DNA"/>
</dbReference>
<comment type="function">
    <text evidence="7">Single strand-specific metallo-endoribonuclease involved in late-stage 70S ribosome quality control and in maturation of the 3' terminus of the 16S rRNA.</text>
</comment>
<keyword evidence="7" id="KW-0698">rRNA processing</keyword>
<keyword evidence="3 7" id="KW-0479">Metal-binding</keyword>
<dbReference type="InterPro" id="IPR020549">
    <property type="entry name" value="YbeY_CS"/>
</dbReference>
<evidence type="ECO:0000256" key="5">
    <source>
        <dbReference type="ARBA" id="ARBA00022801"/>
    </source>
</evidence>
<evidence type="ECO:0000256" key="1">
    <source>
        <dbReference type="ARBA" id="ARBA00010875"/>
    </source>
</evidence>
<evidence type="ECO:0000313" key="8">
    <source>
        <dbReference type="EMBL" id="MCH7397755.1"/>
    </source>
</evidence>
<dbReference type="PROSITE" id="PS01306">
    <property type="entry name" value="UPF0054"/>
    <property type="match status" value="1"/>
</dbReference>
<evidence type="ECO:0000256" key="6">
    <source>
        <dbReference type="ARBA" id="ARBA00022833"/>
    </source>
</evidence>
<evidence type="ECO:0000256" key="2">
    <source>
        <dbReference type="ARBA" id="ARBA00022722"/>
    </source>
</evidence>
<keyword evidence="7" id="KW-0690">Ribosome biogenesis</keyword>
<evidence type="ECO:0000313" key="9">
    <source>
        <dbReference type="Proteomes" id="UP001165488"/>
    </source>
</evidence>
<dbReference type="Gene3D" id="3.40.390.30">
    <property type="entry name" value="Metalloproteases ('zincins'), catalytic domain"/>
    <property type="match status" value="1"/>
</dbReference>
<keyword evidence="6 7" id="KW-0862">Zinc</keyword>
<dbReference type="Pfam" id="PF02130">
    <property type="entry name" value="YbeY"/>
    <property type="match status" value="1"/>
</dbReference>
<feature type="binding site" evidence="7">
    <location>
        <position position="112"/>
    </location>
    <ligand>
        <name>Zn(2+)</name>
        <dbReference type="ChEBI" id="CHEBI:29105"/>
        <note>catalytic</note>
    </ligand>
</feature>
<dbReference type="InterPro" id="IPR002036">
    <property type="entry name" value="YbeY"/>
</dbReference>
<keyword evidence="5 7" id="KW-0378">Hydrolase</keyword>
<protein>
    <recommendedName>
        <fullName evidence="7">Endoribonuclease YbeY</fullName>
        <ecNumber evidence="7">3.1.-.-</ecNumber>
    </recommendedName>
</protein>
<feature type="binding site" evidence="7">
    <location>
        <position position="118"/>
    </location>
    <ligand>
        <name>Zn(2+)</name>
        <dbReference type="ChEBI" id="CHEBI:29105"/>
        <note>catalytic</note>
    </ligand>
</feature>
<dbReference type="PANTHER" id="PTHR46986">
    <property type="entry name" value="ENDORIBONUCLEASE YBEY, CHLOROPLASTIC"/>
    <property type="match status" value="1"/>
</dbReference>
<keyword evidence="9" id="KW-1185">Reference proteome</keyword>